<evidence type="ECO:0000313" key="3">
    <source>
        <dbReference type="Proteomes" id="UP001239994"/>
    </source>
</evidence>
<gene>
    <name evidence="2" type="ORF">P4O66_014059</name>
</gene>
<sequence>RNAGQCEFAAFANALGFTEHFVNGLKEALFELNALTTPMTDWLELATRLGRTCAVTCAGGARSLCGPISAALPSLAAPQAGLDQGERYASPLLPALKPSERTGPDESGEADRNGLWMEQFPRLQGPIQPPSADVL</sequence>
<reference evidence="2" key="1">
    <citation type="submission" date="2023-03" db="EMBL/GenBank/DDBJ databases">
        <title>Electrophorus voltai genome.</title>
        <authorList>
            <person name="Bian C."/>
        </authorList>
    </citation>
    <scope>NUCLEOTIDE SEQUENCE</scope>
    <source>
        <strain evidence="2">CB-2022</strain>
        <tissue evidence="2">Muscle</tissue>
    </source>
</reference>
<protein>
    <submittedName>
        <fullName evidence="2">Uncharacterized protein</fullName>
    </submittedName>
</protein>
<dbReference type="Proteomes" id="UP001239994">
    <property type="component" value="Unassembled WGS sequence"/>
</dbReference>
<accession>A0AAD9DR04</accession>
<name>A0AAD9DR04_9TELE</name>
<feature type="region of interest" description="Disordered" evidence="1">
    <location>
        <begin position="88"/>
        <end position="135"/>
    </location>
</feature>
<proteinExistence type="predicted"/>
<comment type="caution">
    <text evidence="2">The sequence shown here is derived from an EMBL/GenBank/DDBJ whole genome shotgun (WGS) entry which is preliminary data.</text>
</comment>
<dbReference type="AlphaFoldDB" id="A0AAD9DR04"/>
<evidence type="ECO:0000256" key="1">
    <source>
        <dbReference type="SAM" id="MobiDB-lite"/>
    </source>
</evidence>
<keyword evidence="3" id="KW-1185">Reference proteome</keyword>
<evidence type="ECO:0000313" key="2">
    <source>
        <dbReference type="EMBL" id="KAK1790891.1"/>
    </source>
</evidence>
<organism evidence="2 3">
    <name type="scientific">Electrophorus voltai</name>
    <dbReference type="NCBI Taxonomy" id="2609070"/>
    <lineage>
        <taxon>Eukaryota</taxon>
        <taxon>Metazoa</taxon>
        <taxon>Chordata</taxon>
        <taxon>Craniata</taxon>
        <taxon>Vertebrata</taxon>
        <taxon>Euteleostomi</taxon>
        <taxon>Actinopterygii</taxon>
        <taxon>Neopterygii</taxon>
        <taxon>Teleostei</taxon>
        <taxon>Ostariophysi</taxon>
        <taxon>Gymnotiformes</taxon>
        <taxon>Gymnotoidei</taxon>
        <taxon>Gymnotidae</taxon>
        <taxon>Electrophorus</taxon>
    </lineage>
</organism>
<dbReference type="EMBL" id="JAROKS010000021">
    <property type="protein sequence ID" value="KAK1790891.1"/>
    <property type="molecule type" value="Genomic_DNA"/>
</dbReference>
<feature type="non-terminal residue" evidence="2">
    <location>
        <position position="1"/>
    </location>
</feature>
<feature type="compositionally biased region" description="Basic and acidic residues" evidence="1">
    <location>
        <begin position="98"/>
        <end position="112"/>
    </location>
</feature>